<name>A0A1H4ENT5_9RHOB</name>
<evidence type="ECO:0000256" key="5">
    <source>
        <dbReference type="ARBA" id="ARBA00022729"/>
    </source>
</evidence>
<evidence type="ECO:0000256" key="8">
    <source>
        <dbReference type="ARBA" id="ARBA00023049"/>
    </source>
</evidence>
<gene>
    <name evidence="13" type="ORF">SAMN05444370_11516</name>
</gene>
<dbReference type="InterPro" id="IPR009045">
    <property type="entry name" value="Zn_M74/Hedgehog-like"/>
</dbReference>
<dbReference type="GO" id="GO:0006508">
    <property type="term" value="P:proteolysis"/>
    <property type="evidence" value="ECO:0007669"/>
    <property type="project" value="UniProtKB-KW"/>
</dbReference>
<evidence type="ECO:0000313" key="14">
    <source>
        <dbReference type="Proteomes" id="UP000198703"/>
    </source>
</evidence>
<dbReference type="EMBL" id="FNQM01000015">
    <property type="protein sequence ID" value="SEA86743.1"/>
    <property type="molecule type" value="Genomic_DNA"/>
</dbReference>
<organism evidence="13 14">
    <name type="scientific">Rubrimonas cliftonensis</name>
    <dbReference type="NCBI Taxonomy" id="89524"/>
    <lineage>
        <taxon>Bacteria</taxon>
        <taxon>Pseudomonadati</taxon>
        <taxon>Pseudomonadota</taxon>
        <taxon>Alphaproteobacteria</taxon>
        <taxon>Rhodobacterales</taxon>
        <taxon>Paracoccaceae</taxon>
        <taxon>Rubrimonas</taxon>
    </lineage>
</organism>
<dbReference type="InterPro" id="IPR010275">
    <property type="entry name" value="MepK"/>
</dbReference>
<dbReference type="RefSeq" id="WP_139284120.1">
    <property type="nucleotide sequence ID" value="NZ_FNQM01000015.1"/>
</dbReference>
<evidence type="ECO:0000313" key="13">
    <source>
        <dbReference type="EMBL" id="SEA86743.1"/>
    </source>
</evidence>
<evidence type="ECO:0000256" key="3">
    <source>
        <dbReference type="ARBA" id="ARBA00022670"/>
    </source>
</evidence>
<reference evidence="13 14" key="1">
    <citation type="submission" date="2016-10" db="EMBL/GenBank/DDBJ databases">
        <authorList>
            <person name="de Groot N.N."/>
        </authorList>
    </citation>
    <scope>NUCLEOTIDE SEQUENCE [LARGE SCALE GENOMIC DNA]</scope>
    <source>
        <strain evidence="13 14">DSM 15345</strain>
    </source>
</reference>
<dbReference type="AlphaFoldDB" id="A0A1H4ENT5"/>
<evidence type="ECO:0000256" key="12">
    <source>
        <dbReference type="SAM" id="SignalP"/>
    </source>
</evidence>
<dbReference type="GO" id="GO:0071555">
    <property type="term" value="P:cell wall organization"/>
    <property type="evidence" value="ECO:0007669"/>
    <property type="project" value="UniProtKB-KW"/>
</dbReference>
<comment type="cofactor">
    <cofactor evidence="1">
        <name>Zn(2+)</name>
        <dbReference type="ChEBI" id="CHEBI:29105"/>
    </cofactor>
</comment>
<accession>A0A1H4ENT5</accession>
<evidence type="ECO:0000256" key="11">
    <source>
        <dbReference type="ARBA" id="ARBA00093666"/>
    </source>
</evidence>
<feature type="chain" id="PRO_5011610354" description="Murein endopeptidase K" evidence="12">
    <location>
        <begin position="23"/>
        <end position="184"/>
    </location>
</feature>
<dbReference type="Gene3D" id="3.30.1380.10">
    <property type="match status" value="1"/>
</dbReference>
<comment type="pathway">
    <text evidence="2">Cell wall biogenesis; cell wall polysaccharide biosynthesis.</text>
</comment>
<dbReference type="PANTHER" id="PTHR37425">
    <property type="match status" value="1"/>
</dbReference>
<dbReference type="PANTHER" id="PTHR37425:SF1">
    <property type="entry name" value="OUTER MEMBRANE PROTEIN"/>
    <property type="match status" value="1"/>
</dbReference>
<evidence type="ECO:0000256" key="6">
    <source>
        <dbReference type="ARBA" id="ARBA00022801"/>
    </source>
</evidence>
<proteinExistence type="inferred from homology"/>
<protein>
    <recommendedName>
        <fullName evidence="11">Murein endopeptidase K</fullName>
    </recommendedName>
</protein>
<keyword evidence="9" id="KW-0961">Cell wall biogenesis/degradation</keyword>
<dbReference type="OrthoDB" id="8382078at2"/>
<keyword evidence="8" id="KW-0482">Metalloprotease</keyword>
<dbReference type="Proteomes" id="UP000198703">
    <property type="component" value="Unassembled WGS sequence"/>
</dbReference>
<keyword evidence="6" id="KW-0378">Hydrolase</keyword>
<keyword evidence="7" id="KW-0862">Zinc</keyword>
<dbReference type="GO" id="GO:0046872">
    <property type="term" value="F:metal ion binding"/>
    <property type="evidence" value="ECO:0007669"/>
    <property type="project" value="UniProtKB-KW"/>
</dbReference>
<dbReference type="Pfam" id="PF05951">
    <property type="entry name" value="Peptidase_M15_2"/>
    <property type="match status" value="1"/>
</dbReference>
<evidence type="ECO:0000256" key="1">
    <source>
        <dbReference type="ARBA" id="ARBA00001947"/>
    </source>
</evidence>
<dbReference type="STRING" id="89524.SAMN05444370_11516"/>
<evidence type="ECO:0000256" key="7">
    <source>
        <dbReference type="ARBA" id="ARBA00022833"/>
    </source>
</evidence>
<evidence type="ECO:0000256" key="10">
    <source>
        <dbReference type="ARBA" id="ARBA00093448"/>
    </source>
</evidence>
<dbReference type="SUPFAM" id="SSF55166">
    <property type="entry name" value="Hedgehog/DD-peptidase"/>
    <property type="match status" value="1"/>
</dbReference>
<keyword evidence="5 12" id="KW-0732">Signal</keyword>
<evidence type="ECO:0000256" key="2">
    <source>
        <dbReference type="ARBA" id="ARBA00004776"/>
    </source>
</evidence>
<sequence>MRRRAFLGGLAAALTSAVPALAAPTLYRTQWGGIAQTHLWLKLAGIGEEAHVRFRTDDGRLLEDGVRRLSWTFRDWRDHDAAVWIDYRLFDVLAFIQTAASLEAGAPAPLVVNSAYRTPRRNRTIEGAARHSQHIVGRAADLATPDLDVAELARLADNAGAAGVGRYRRFVHVDVGREGRRWGF</sequence>
<keyword evidence="14" id="KW-1185">Reference proteome</keyword>
<evidence type="ECO:0000256" key="4">
    <source>
        <dbReference type="ARBA" id="ARBA00022723"/>
    </source>
</evidence>
<comment type="similarity">
    <text evidence="10">Belongs to the peptidase M15 family.</text>
</comment>
<evidence type="ECO:0000256" key="9">
    <source>
        <dbReference type="ARBA" id="ARBA00023316"/>
    </source>
</evidence>
<keyword evidence="4" id="KW-0479">Metal-binding</keyword>
<keyword evidence="3" id="KW-0645">Protease</keyword>
<feature type="signal peptide" evidence="12">
    <location>
        <begin position="1"/>
        <end position="22"/>
    </location>
</feature>
<dbReference type="GO" id="GO:0008237">
    <property type="term" value="F:metallopeptidase activity"/>
    <property type="evidence" value="ECO:0007669"/>
    <property type="project" value="UniProtKB-KW"/>
</dbReference>